<dbReference type="InterPro" id="IPR019945">
    <property type="entry name" value="F420_G6P_DH-rel"/>
</dbReference>
<reference evidence="3 4" key="1">
    <citation type="journal article" date="2020" name="Front. Microbiol.">
        <title>Design of Bacterial Strain-Specific qPCR Assays Using NGS Data and Publicly Available Resources and Its Application to Track Biocontrol Strains.</title>
        <authorList>
            <person name="Hernandez I."/>
            <person name="Sant C."/>
            <person name="Martinez R."/>
            <person name="Fernandez C."/>
        </authorList>
    </citation>
    <scope>NUCLEOTIDE SEQUENCE [LARGE SCALE GENOMIC DNA]</scope>
    <source>
        <strain evidence="3 4">B24</strain>
    </source>
</reference>
<dbReference type="AlphaFoldDB" id="A0A7D8ACW7"/>
<dbReference type="EMBL" id="CP043732">
    <property type="protein sequence ID" value="QMU96243.1"/>
    <property type="molecule type" value="Genomic_DNA"/>
</dbReference>
<keyword evidence="1 3" id="KW-0560">Oxidoreductase</keyword>
<organism evidence="3 4">
    <name type="scientific">Microbacterium esteraromaticum</name>
    <dbReference type="NCBI Taxonomy" id="57043"/>
    <lineage>
        <taxon>Bacteria</taxon>
        <taxon>Bacillati</taxon>
        <taxon>Actinomycetota</taxon>
        <taxon>Actinomycetes</taxon>
        <taxon>Micrococcales</taxon>
        <taxon>Microbacteriaceae</taxon>
        <taxon>Microbacterium</taxon>
    </lineage>
</organism>
<dbReference type="RefSeq" id="WP_182254405.1">
    <property type="nucleotide sequence ID" value="NZ_CP043732.1"/>
</dbReference>
<dbReference type="SUPFAM" id="SSF51679">
    <property type="entry name" value="Bacterial luciferase-like"/>
    <property type="match status" value="1"/>
</dbReference>
<dbReference type="GO" id="GO:0016705">
    <property type="term" value="F:oxidoreductase activity, acting on paired donors, with incorporation or reduction of molecular oxygen"/>
    <property type="evidence" value="ECO:0007669"/>
    <property type="project" value="InterPro"/>
</dbReference>
<evidence type="ECO:0000259" key="2">
    <source>
        <dbReference type="Pfam" id="PF00296"/>
    </source>
</evidence>
<evidence type="ECO:0000313" key="4">
    <source>
        <dbReference type="Proteomes" id="UP000515708"/>
    </source>
</evidence>
<gene>
    <name evidence="3" type="ORF">FVO59_02735</name>
</gene>
<dbReference type="Pfam" id="PF00296">
    <property type="entry name" value="Bac_luciferase"/>
    <property type="match status" value="1"/>
</dbReference>
<feature type="domain" description="Luciferase-like" evidence="2">
    <location>
        <begin position="8"/>
        <end position="286"/>
    </location>
</feature>
<protein>
    <submittedName>
        <fullName evidence="3">TIGR03557 family F420-dependent LLM class oxidoreductase</fullName>
        <ecNumber evidence="3">1.-.-.-</ecNumber>
    </submittedName>
</protein>
<dbReference type="Proteomes" id="UP000515708">
    <property type="component" value="Chromosome"/>
</dbReference>
<dbReference type="InterPro" id="IPR036661">
    <property type="entry name" value="Luciferase-like_sf"/>
</dbReference>
<dbReference type="InterPro" id="IPR011251">
    <property type="entry name" value="Luciferase-like_dom"/>
</dbReference>
<evidence type="ECO:0000313" key="3">
    <source>
        <dbReference type="EMBL" id="QMU96243.1"/>
    </source>
</evidence>
<sequence length="319" mass="34724">MTRIGFHASHEQHAPGRLLRDLTHAERIGFDEAMCSDHLAPWLKSQGQSGHAWSWLGAALALTSFRIGVVTAPGQRYHPVILAQALATLAEMFPDRVWAALGSGEALNEHITGDDWPGKGERDERLEASADVMARLLAGEQVDADGLVRVHEARLWSLPAVPPPLLAAGISTHTAAKVATWAGGLITVGADPEATAQTRKAYREAGGRGDLLLQIHISLEETEEHALAAAREQWAQATVPPELMWELRDPSEFEAHADPTDEKLRAAVVIGSDTTDVADRIAAVAEGFDGVFLHQVGRDQRGFLDRCERELLPLLRERL</sequence>
<dbReference type="PANTHER" id="PTHR43244:SF1">
    <property type="entry name" value="5,10-METHYLENETETRAHYDROMETHANOPTERIN REDUCTASE"/>
    <property type="match status" value="1"/>
</dbReference>
<name>A0A7D8ACW7_9MICO</name>
<accession>A0A7D8ACW7</accession>
<dbReference type="Gene3D" id="3.20.20.30">
    <property type="entry name" value="Luciferase-like domain"/>
    <property type="match status" value="1"/>
</dbReference>
<dbReference type="InterPro" id="IPR050564">
    <property type="entry name" value="F420-G6PD/mer"/>
</dbReference>
<proteinExistence type="predicted"/>
<evidence type="ECO:0000256" key="1">
    <source>
        <dbReference type="ARBA" id="ARBA00023002"/>
    </source>
</evidence>
<dbReference type="PANTHER" id="PTHR43244">
    <property type="match status" value="1"/>
</dbReference>
<dbReference type="NCBIfam" id="TIGR03557">
    <property type="entry name" value="F420_G6P_family"/>
    <property type="match status" value="1"/>
</dbReference>
<dbReference type="EC" id="1.-.-.-" evidence="3"/>